<accession>A0A644XGB3</accession>
<protein>
    <submittedName>
        <fullName evidence="2">Uncharacterized protein</fullName>
    </submittedName>
</protein>
<comment type="caution">
    <text evidence="2">The sequence shown here is derived from an EMBL/GenBank/DDBJ whole genome shotgun (WGS) entry which is preliminary data.</text>
</comment>
<keyword evidence="1" id="KW-0472">Membrane</keyword>
<organism evidence="2">
    <name type="scientific">bioreactor metagenome</name>
    <dbReference type="NCBI Taxonomy" id="1076179"/>
    <lineage>
        <taxon>unclassified sequences</taxon>
        <taxon>metagenomes</taxon>
        <taxon>ecological metagenomes</taxon>
    </lineage>
</organism>
<keyword evidence="1" id="KW-0812">Transmembrane</keyword>
<keyword evidence="1" id="KW-1133">Transmembrane helix</keyword>
<evidence type="ECO:0000256" key="1">
    <source>
        <dbReference type="SAM" id="Phobius"/>
    </source>
</evidence>
<dbReference type="EMBL" id="VSSQ01002417">
    <property type="protein sequence ID" value="MPM15280.1"/>
    <property type="molecule type" value="Genomic_DNA"/>
</dbReference>
<name>A0A644XGB3_9ZZZZ</name>
<sequence length="184" mass="22065">MYKSSVWRTYYYRFGIIPVYIGIFLFIRDFLPSGYIIFLLFFSLILLWSAIWSAFFIYHLRIVTATLDGLSIRHSKNNIEKVDYRDIGWIYQPMYINPSIVIFKYRSVAANKEKTIMFINRFDSNTFPSRTEERIMLRFIRFQIGRTNPGYNVWNEPSRMKLSTIELVSFLIIQIPSILIFNFL</sequence>
<evidence type="ECO:0000313" key="2">
    <source>
        <dbReference type="EMBL" id="MPM15280.1"/>
    </source>
</evidence>
<feature type="transmembrane region" description="Helical" evidence="1">
    <location>
        <begin position="164"/>
        <end position="183"/>
    </location>
</feature>
<proteinExistence type="predicted"/>
<gene>
    <name evidence="2" type="ORF">SDC9_61648</name>
</gene>
<feature type="transmembrane region" description="Helical" evidence="1">
    <location>
        <begin position="10"/>
        <end position="27"/>
    </location>
</feature>
<dbReference type="AlphaFoldDB" id="A0A644XGB3"/>
<reference evidence="2" key="1">
    <citation type="submission" date="2019-08" db="EMBL/GenBank/DDBJ databases">
        <authorList>
            <person name="Kucharzyk K."/>
            <person name="Murdoch R.W."/>
            <person name="Higgins S."/>
            <person name="Loffler F."/>
        </authorList>
    </citation>
    <scope>NUCLEOTIDE SEQUENCE</scope>
</reference>
<feature type="transmembrane region" description="Helical" evidence="1">
    <location>
        <begin position="33"/>
        <end position="58"/>
    </location>
</feature>